<dbReference type="PANTHER" id="PTHR12902">
    <property type="entry name" value="WASP-1"/>
    <property type="match status" value="1"/>
</dbReference>
<dbReference type="AlphaFoldDB" id="A0A200Q6W9"/>
<gene>
    <name evidence="4" type="ORF">BVC80_8869g5</name>
</gene>
<feature type="compositionally biased region" description="Polar residues" evidence="3">
    <location>
        <begin position="502"/>
        <end position="522"/>
    </location>
</feature>
<evidence type="ECO:0000256" key="2">
    <source>
        <dbReference type="RuleBase" id="RU367034"/>
    </source>
</evidence>
<comment type="caution">
    <text evidence="4">The sequence shown here is derived from an EMBL/GenBank/DDBJ whole genome shotgun (WGS) entry which is preliminary data.</text>
</comment>
<keyword evidence="5" id="KW-1185">Reference proteome</keyword>
<name>A0A200Q6W9_MACCD</name>
<dbReference type="FunCoup" id="A0A200Q6W9">
    <property type="interactions" value="1159"/>
</dbReference>
<dbReference type="OMA" id="HEGRGVN"/>
<protein>
    <recommendedName>
        <fullName evidence="2">Protein SCAR</fullName>
    </recommendedName>
    <alternativeName>
        <fullName evidence="2">Protein WAVE</fullName>
    </alternativeName>
</protein>
<accession>A0A200Q6W9</accession>
<dbReference type="Gene3D" id="6.10.280.150">
    <property type="match status" value="2"/>
</dbReference>
<comment type="function">
    <text evidence="2">Involved in regulation of actin and microtubule organization. Part of a WAVE complex that activates the Arp2/3 complex.</text>
</comment>
<sequence>MPLVRFQVRNEYSLGAQELYRGVSDEDPKGVLEGVTVSGLVGILRQLGDLAEFAAEVFHDLQEQVMTTAARSHKMIARVHHIEASIPAIEKAVLAQKSHIHFAYTNGTEWHPKIQTHRNHLTYSYLPRFIMDTYEECRDPPCFHLLDKFDKGGPGSCLRRYSDPSFFKRAVANSEMLSGDKVQKEKKARKSRKKGLRQRNAEVSHGVSISGRIHFASPTSNGQSSAAETISTFNMRSKSELGDRSTSFDPRTLEVRSTSLDSRTKLGYHEYVFDVRSPIQHEDQEHSELFASRSKLQTNGTGSFLVDEREKGEYDDLSDWSSLESSIPKSSPVTWDEKIEIVKPMHQQLKRILENQGKASELLPSSSDISKLEIGSPTLRNIDPVGILSDSGDISGSVLNGNQSDGVESEADSYRDALNTMESEVETDVECQTKREVELSSAKLKNRGMECETGPMHKISAQTSESSDVETHTASYSSSNNEMLQNFSNSISSEDLIHAQPPQVNGSSSDPYVSLDTGSCGSTDPLDVSRERDSESAINDPSSSGSNNTNSQGPLVDKIVNQLGESEESPATISDAPSVKFWTNGGLLGLQPSKPPDLTASNVESQNSTAGTKNDDACLLSSETTPEHKKKNANSGGGNDGSLDNLNLNDLSHVRRTGNIAQNIDDSTNSKPCHNMQDDVVSKKNAGEIVSPVSEAKIEKSGDSHRSNSINNAQGCGLTETIIMKTGLLKLQDHHIKQEARNRVVCQTTPEKNPKKQIDQGSPVNSVSSSPPLEHMKISVHPINVSETSILKLKFPDGHRFHGSNKDFMFPSFQLLPELSTSLQGIGYESDDDTFYRSSPDMSEELMSQCSDSNSEQWESEETPRSSKGPEIYDAFRRVSTDESISIPFEHEGKIANDGVYCDSDRSPNTWNGIRPLQDGPLLEFPSFDDVNQLASKQEGKMDSNPKDHLDLMLQYPNMPTRLPPPNEPTPPPPPLPPLEWIVMKPNFASEENEQASVSKVVSHLNNLQLPGFIPVEQLKPAQAEQPHIEEAITSPSNSKDQQKSSRSIETIQASNGKDLDEREDLLHQIRSKSFNLRRTTPARPTPVTGPTTNTRVAEILQKANAIRQAFVDSDEGEDDENWSEG</sequence>
<feature type="compositionally biased region" description="Low complexity" evidence="3">
    <location>
        <begin position="1078"/>
        <end position="1093"/>
    </location>
</feature>
<dbReference type="PANTHER" id="PTHR12902:SF33">
    <property type="entry name" value="PROTEIN SCAR3"/>
    <property type="match status" value="1"/>
</dbReference>
<feature type="compositionally biased region" description="Polar residues" evidence="3">
    <location>
        <begin position="1034"/>
        <end position="1056"/>
    </location>
</feature>
<comment type="similarity">
    <text evidence="1 2">Belongs to the SCAR/WAVE family.</text>
</comment>
<feature type="compositionally biased region" description="Polar residues" evidence="3">
    <location>
        <begin position="599"/>
        <end position="612"/>
    </location>
</feature>
<dbReference type="InParanoid" id="A0A200Q6W9"/>
<feature type="region of interest" description="Disordered" evidence="3">
    <location>
        <begin position="831"/>
        <end position="871"/>
    </location>
</feature>
<evidence type="ECO:0000256" key="1">
    <source>
        <dbReference type="ARBA" id="ARBA00006993"/>
    </source>
</evidence>
<dbReference type="Proteomes" id="UP000195402">
    <property type="component" value="Unassembled WGS sequence"/>
</dbReference>
<dbReference type="STRING" id="56857.A0A200Q6W9"/>
<evidence type="ECO:0000256" key="3">
    <source>
        <dbReference type="SAM" id="MobiDB-lite"/>
    </source>
</evidence>
<dbReference type="GO" id="GO:0030036">
    <property type="term" value="P:actin cytoskeleton organization"/>
    <property type="evidence" value="ECO:0007669"/>
    <property type="project" value="UniProtKB-UniRule"/>
</dbReference>
<dbReference type="OrthoDB" id="753427at2759"/>
<dbReference type="Gene3D" id="1.20.5.340">
    <property type="match status" value="1"/>
</dbReference>
<feature type="region of interest" description="Disordered" evidence="3">
    <location>
        <begin position="587"/>
        <end position="648"/>
    </location>
</feature>
<dbReference type="GO" id="GO:0003779">
    <property type="term" value="F:actin binding"/>
    <property type="evidence" value="ECO:0007669"/>
    <property type="project" value="UniProtKB-UniRule"/>
</dbReference>
<dbReference type="GO" id="GO:0071933">
    <property type="term" value="F:Arp2/3 complex binding"/>
    <property type="evidence" value="ECO:0007669"/>
    <property type="project" value="TreeGrafter"/>
</dbReference>
<reference evidence="4 5" key="1">
    <citation type="journal article" date="2017" name="Mol. Plant">
        <title>The Genome of Medicinal Plant Macleaya cordata Provides New Insights into Benzylisoquinoline Alkaloids Metabolism.</title>
        <authorList>
            <person name="Liu X."/>
            <person name="Liu Y."/>
            <person name="Huang P."/>
            <person name="Ma Y."/>
            <person name="Qing Z."/>
            <person name="Tang Q."/>
            <person name="Cao H."/>
            <person name="Cheng P."/>
            <person name="Zheng Y."/>
            <person name="Yuan Z."/>
            <person name="Zhou Y."/>
            <person name="Liu J."/>
            <person name="Tang Z."/>
            <person name="Zhuo Y."/>
            <person name="Zhang Y."/>
            <person name="Yu L."/>
            <person name="Huang J."/>
            <person name="Yang P."/>
            <person name="Peng Q."/>
            <person name="Zhang J."/>
            <person name="Jiang W."/>
            <person name="Zhang Z."/>
            <person name="Lin K."/>
            <person name="Ro D.K."/>
            <person name="Chen X."/>
            <person name="Xiong X."/>
            <person name="Shang Y."/>
            <person name="Huang S."/>
            <person name="Zeng J."/>
        </authorList>
    </citation>
    <scope>NUCLEOTIDE SEQUENCE [LARGE SCALE GENOMIC DNA]</scope>
    <source>
        <strain evidence="5">cv. BLH2017</strain>
        <tissue evidence="4">Root</tissue>
    </source>
</reference>
<proteinExistence type="inferred from homology"/>
<dbReference type="GO" id="GO:0005856">
    <property type="term" value="C:cytoskeleton"/>
    <property type="evidence" value="ECO:0007669"/>
    <property type="project" value="UniProtKB-SubCell"/>
</dbReference>
<feature type="compositionally biased region" description="Basic residues" evidence="3">
    <location>
        <begin position="184"/>
        <end position="197"/>
    </location>
</feature>
<feature type="compositionally biased region" description="Polar residues" evidence="3">
    <location>
        <begin position="460"/>
        <end position="478"/>
    </location>
</feature>
<feature type="compositionally biased region" description="Basic and acidic residues" evidence="3">
    <location>
        <begin position="1058"/>
        <end position="1068"/>
    </location>
</feature>
<keyword evidence="2" id="KW-0963">Cytoplasm</keyword>
<dbReference type="EMBL" id="MVGT01002876">
    <property type="protein sequence ID" value="OVA06240.1"/>
    <property type="molecule type" value="Genomic_DNA"/>
</dbReference>
<feature type="compositionally biased region" description="Low complexity" evidence="3">
    <location>
        <begin position="542"/>
        <end position="551"/>
    </location>
</feature>
<dbReference type="InterPro" id="IPR028288">
    <property type="entry name" value="SCAR/WAVE_fam"/>
</dbReference>
<organism evidence="4 5">
    <name type="scientific">Macleaya cordata</name>
    <name type="common">Five-seeded plume-poppy</name>
    <name type="synonym">Bocconia cordata</name>
    <dbReference type="NCBI Taxonomy" id="56857"/>
    <lineage>
        <taxon>Eukaryota</taxon>
        <taxon>Viridiplantae</taxon>
        <taxon>Streptophyta</taxon>
        <taxon>Embryophyta</taxon>
        <taxon>Tracheophyta</taxon>
        <taxon>Spermatophyta</taxon>
        <taxon>Magnoliopsida</taxon>
        <taxon>Ranunculales</taxon>
        <taxon>Papaveraceae</taxon>
        <taxon>Papaveroideae</taxon>
        <taxon>Macleaya</taxon>
    </lineage>
</organism>
<feature type="compositionally biased region" description="Polar residues" evidence="3">
    <location>
        <begin position="217"/>
        <end position="227"/>
    </location>
</feature>
<keyword evidence="2" id="KW-0206">Cytoskeleton</keyword>
<evidence type="ECO:0000313" key="4">
    <source>
        <dbReference type="EMBL" id="OVA06240.1"/>
    </source>
</evidence>
<feature type="compositionally biased region" description="Low complexity" evidence="3">
    <location>
        <begin position="762"/>
        <end position="772"/>
    </location>
</feature>
<feature type="region of interest" description="Disordered" evidence="3">
    <location>
        <begin position="499"/>
        <end position="555"/>
    </location>
</feature>
<dbReference type="GO" id="GO:0034237">
    <property type="term" value="F:protein kinase A regulatory subunit binding"/>
    <property type="evidence" value="ECO:0007669"/>
    <property type="project" value="TreeGrafter"/>
</dbReference>
<keyword evidence="2" id="KW-0009">Actin-binding</keyword>
<dbReference type="GO" id="GO:2000601">
    <property type="term" value="P:positive regulation of Arp2/3 complex-mediated actin nucleation"/>
    <property type="evidence" value="ECO:0007669"/>
    <property type="project" value="TreeGrafter"/>
</dbReference>
<feature type="region of interest" description="Disordered" evidence="3">
    <location>
        <begin position="178"/>
        <end position="227"/>
    </location>
</feature>
<feature type="region of interest" description="Disordered" evidence="3">
    <location>
        <begin position="1021"/>
        <end position="1094"/>
    </location>
</feature>
<feature type="region of interest" description="Disordered" evidence="3">
    <location>
        <begin position="746"/>
        <end position="773"/>
    </location>
</feature>
<feature type="region of interest" description="Disordered" evidence="3">
    <location>
        <begin position="446"/>
        <end position="478"/>
    </location>
</feature>
<evidence type="ECO:0000313" key="5">
    <source>
        <dbReference type="Proteomes" id="UP000195402"/>
    </source>
</evidence>
<comment type="subcellular location">
    <subcellularLocation>
        <location evidence="2">Cytoplasm</location>
        <location evidence="2">Cytoskeleton</location>
    </subcellularLocation>
</comment>
<feature type="compositionally biased region" description="Polar residues" evidence="3">
    <location>
        <begin position="836"/>
        <end position="857"/>
    </location>
</feature>